<feature type="non-terminal residue" evidence="3">
    <location>
        <position position="160"/>
    </location>
</feature>
<organism evidence="3">
    <name type="scientific">marine metagenome</name>
    <dbReference type="NCBI Taxonomy" id="408172"/>
    <lineage>
        <taxon>unclassified sequences</taxon>
        <taxon>metagenomes</taxon>
        <taxon>ecological metagenomes</taxon>
    </lineage>
</organism>
<proteinExistence type="predicted"/>
<feature type="transmembrane region" description="Helical" evidence="2">
    <location>
        <begin position="21"/>
        <end position="46"/>
    </location>
</feature>
<evidence type="ECO:0000256" key="2">
    <source>
        <dbReference type="SAM" id="Phobius"/>
    </source>
</evidence>
<keyword evidence="1" id="KW-0175">Coiled coil</keyword>
<sequence length="160" mass="18689">MLKNGYKIILIKEGKYNLKQFNISFSQILLAFSLLIILAVTLISLFSENISNYSDNYEIENHRINNQNLIKNIEDNQKQINSFLDQLESIKKKDEVLRKLVKLPAIHDDIRKMGYGGLDENKKSNEYNYLLPPNNVDLDSLNNKIDFIHRLIKLELLSYS</sequence>
<evidence type="ECO:0000313" key="3">
    <source>
        <dbReference type="EMBL" id="SVE28888.1"/>
    </source>
</evidence>
<dbReference type="EMBL" id="UINC01206994">
    <property type="protein sequence ID" value="SVE28888.1"/>
    <property type="molecule type" value="Genomic_DNA"/>
</dbReference>
<keyword evidence="2" id="KW-1133">Transmembrane helix</keyword>
<evidence type="ECO:0000256" key="1">
    <source>
        <dbReference type="SAM" id="Coils"/>
    </source>
</evidence>
<dbReference type="AlphaFoldDB" id="A0A383CBB2"/>
<gene>
    <name evidence="3" type="ORF">METZ01_LOCUS481742</name>
</gene>
<accession>A0A383CBB2</accession>
<feature type="coiled-coil region" evidence="1">
    <location>
        <begin position="59"/>
        <end position="93"/>
    </location>
</feature>
<keyword evidence="2" id="KW-0812">Transmembrane</keyword>
<protein>
    <submittedName>
        <fullName evidence="3">Uncharacterized protein</fullName>
    </submittedName>
</protein>
<reference evidence="3" key="1">
    <citation type="submission" date="2018-05" db="EMBL/GenBank/DDBJ databases">
        <authorList>
            <person name="Lanie J.A."/>
            <person name="Ng W.-L."/>
            <person name="Kazmierczak K.M."/>
            <person name="Andrzejewski T.M."/>
            <person name="Davidsen T.M."/>
            <person name="Wayne K.J."/>
            <person name="Tettelin H."/>
            <person name="Glass J.I."/>
            <person name="Rusch D."/>
            <person name="Podicherti R."/>
            <person name="Tsui H.-C.T."/>
            <person name="Winkler M.E."/>
        </authorList>
    </citation>
    <scope>NUCLEOTIDE SEQUENCE</scope>
</reference>
<name>A0A383CBB2_9ZZZZ</name>
<keyword evidence="2" id="KW-0472">Membrane</keyword>